<sequence>MRSYLTILGGVSVVLGNPIVPRQDTKSLPYRDTTLCLDKRVDDLLSRMSLEEKAGQMFHARTQVVNDTFDDTVEGYVTDKHITHYVLSGGVDNARAVAEWYNELQKVALDTPLGIPITISSDPQHGWTDNAAVSVVATGFSRWTEPLGIAALRDPQLARTFADIAREEYVSVGIRQALHPQVDLSTEPRWGRTSGTMGEDANLTSSLLVEYIKGFQGEKIGRHSVITTTKHFPGGGPMENGEDSHFPWGKNQTYPGNNQEYHLIPFKAAIAAGTRQMMPYYSRPINTSWEEVAFGFNKGVVTDLLKNQLGFEGIVVTDWGIVTDRAWGLEDKTELERARRVLEAGCDIFGGETKPELIIELVKKGLVAESRIDESVRKLMKEKFELGLFDHPFVDPEHAANVAGNDYFSRLGNETQRRAFTLLTNKDEFLPLPISALEAKFYIEGMEAEALESRNLTVVDKPEEADYALLRLDSPFKPSTGDFLAQMINNGSIEYNTTEKARQAKIYATLPTIVDIRLNRPAAVPEIAESAAALFGSYGSSHDAFLDVVLGVDGWGPEGQLPFDLPRSMAAAEASFEDVPFDTVDPLFKFGHGLRLSLITIKAIVLTAAQPGPSLLEELVAEGELTKNQVQPYQHLNIVGLVGSIDNDLTGTDATIGCYSALARICEMVDYIEATASSHSRAFVIEVMGRHCGWLALMAGVATGADFVFIPERPREHDWKEEMKVVVQRHRSLGKRKTIVIVAEGARDRNGTKITAEEIKDLLADKSEGGLALDTRITTLGHVQRGGTAVAYDRMLATLQGVEAVKAVLDATPETETPFIAINENKIVRKPLMKAVAETKELAKAVDAKDFEKAMSLRDAEFYDQWNSYLLTTNVMVDDAKLPERDRMRIGFINVGAPAGGMNAAMRAAVAYCISRGHEPMAIHNGFAGFARHHGDKPFGSIRPFDWLESKIANLIEEYHFDALFLVGGFEAYHSISQMRKARDQYPSLCIPMCLLPATISNNVPGTEYSLGSDTCLNELVNYCDKIKQSASATRRRVFVIETQGGRSGYIATLSGLDVGASAVYIPEEGVSLEMLNSDVNHLKEVFKKDKGQSRAGRLILVNEKASKVYTAKLIADIIREEAHDRFESRESIPGHVQQGGVPSPMDRCRAVRLAIKCIQHIEGFGRNAHNHVKKDPMSTTVIGIQGSEVVFTPMKDLEEHGTDWPNRRPKVAHWLGLSEVVNMLAARPDYPSPEKSLTGLIAKDTKRGL</sequence>
<protein>
    <submittedName>
        <fullName evidence="1">Uncharacterized protein</fullName>
    </submittedName>
</protein>
<gene>
    <name evidence="1" type="ORF">NM208_g10939</name>
</gene>
<proteinExistence type="predicted"/>
<reference evidence="1" key="1">
    <citation type="submission" date="2022-08" db="EMBL/GenBank/DDBJ databases">
        <title>Genome Sequence of Fusarium decemcellulare.</title>
        <authorList>
            <person name="Buettner E."/>
        </authorList>
    </citation>
    <scope>NUCLEOTIDE SEQUENCE</scope>
    <source>
        <strain evidence="1">Babe19</strain>
    </source>
</reference>
<organism evidence="1 2">
    <name type="scientific">Fusarium decemcellulare</name>
    <dbReference type="NCBI Taxonomy" id="57161"/>
    <lineage>
        <taxon>Eukaryota</taxon>
        <taxon>Fungi</taxon>
        <taxon>Dikarya</taxon>
        <taxon>Ascomycota</taxon>
        <taxon>Pezizomycotina</taxon>
        <taxon>Sordariomycetes</taxon>
        <taxon>Hypocreomycetidae</taxon>
        <taxon>Hypocreales</taxon>
        <taxon>Nectriaceae</taxon>
        <taxon>Fusarium</taxon>
        <taxon>Fusarium decemcellulare species complex</taxon>
    </lineage>
</organism>
<evidence type="ECO:0000313" key="1">
    <source>
        <dbReference type="EMBL" id="KAJ3526964.1"/>
    </source>
</evidence>
<accession>A0ACC1RW65</accession>
<dbReference type="EMBL" id="JANRMS010001638">
    <property type="protein sequence ID" value="KAJ3526964.1"/>
    <property type="molecule type" value="Genomic_DNA"/>
</dbReference>
<keyword evidence="2" id="KW-1185">Reference proteome</keyword>
<evidence type="ECO:0000313" key="2">
    <source>
        <dbReference type="Proteomes" id="UP001148629"/>
    </source>
</evidence>
<name>A0ACC1RW65_9HYPO</name>
<dbReference type="Proteomes" id="UP001148629">
    <property type="component" value="Unassembled WGS sequence"/>
</dbReference>
<comment type="caution">
    <text evidence="1">The sequence shown here is derived from an EMBL/GenBank/DDBJ whole genome shotgun (WGS) entry which is preliminary data.</text>
</comment>